<keyword evidence="1" id="KW-0472">Membrane</keyword>
<gene>
    <name evidence="3" type="ORF">HELGO_WM19221</name>
</gene>
<dbReference type="Pfam" id="PF25056">
    <property type="entry name" value="DUF7793"/>
    <property type="match status" value="1"/>
</dbReference>
<dbReference type="EMBL" id="CACVAQ010000334">
    <property type="protein sequence ID" value="CAA6823911.1"/>
    <property type="molecule type" value="Genomic_DNA"/>
</dbReference>
<reference evidence="3" key="1">
    <citation type="submission" date="2020-01" db="EMBL/GenBank/DDBJ databases">
        <authorList>
            <person name="Meier V. D."/>
            <person name="Meier V D."/>
        </authorList>
    </citation>
    <scope>NUCLEOTIDE SEQUENCE</scope>
    <source>
        <strain evidence="3">HLG_WM_MAG_10</strain>
    </source>
</reference>
<dbReference type="Gene3D" id="3.40.970.30">
    <property type="entry name" value="yp_829618.1 like domains"/>
    <property type="match status" value="1"/>
</dbReference>
<feature type="transmembrane region" description="Helical" evidence="1">
    <location>
        <begin position="131"/>
        <end position="153"/>
    </location>
</feature>
<proteinExistence type="predicted"/>
<dbReference type="AlphaFoldDB" id="A0A6S6TLZ9"/>
<organism evidence="3">
    <name type="scientific">uncultured Aureispira sp</name>
    <dbReference type="NCBI Taxonomy" id="1331704"/>
    <lineage>
        <taxon>Bacteria</taxon>
        <taxon>Pseudomonadati</taxon>
        <taxon>Bacteroidota</taxon>
        <taxon>Saprospiria</taxon>
        <taxon>Saprospirales</taxon>
        <taxon>Saprospiraceae</taxon>
        <taxon>Aureispira</taxon>
        <taxon>environmental samples</taxon>
    </lineage>
</organism>
<keyword evidence="1" id="KW-1133">Transmembrane helix</keyword>
<evidence type="ECO:0000259" key="2">
    <source>
        <dbReference type="Pfam" id="PF25056"/>
    </source>
</evidence>
<evidence type="ECO:0000313" key="3">
    <source>
        <dbReference type="EMBL" id="CAA6823911.1"/>
    </source>
</evidence>
<sequence length="186" mass="21076">MALGSDQKIGRLKESHLPFHAHLSRQRTKLVNAFCFFLKTLLKASPSKLNLHLLMEYKTQALTLTLRPDDIIEIRTNPNWDKPDTLEIAKENVAAMIKAVDGKKRALLSYTPNTHMDKEVLKYYSDANPTIGGVATVMLSSSFGSMLMGNLFLKILKRGYPIKIFTIKDKNKAIDWLLDQIKKSKS</sequence>
<name>A0A6S6TLZ9_9BACT</name>
<protein>
    <recommendedName>
        <fullName evidence="2">DUF7793 domain-containing protein</fullName>
    </recommendedName>
</protein>
<evidence type="ECO:0000256" key="1">
    <source>
        <dbReference type="SAM" id="Phobius"/>
    </source>
</evidence>
<dbReference type="InterPro" id="IPR056695">
    <property type="entry name" value="DUF7793"/>
</dbReference>
<feature type="domain" description="DUF7793" evidence="2">
    <location>
        <begin position="69"/>
        <end position="177"/>
    </location>
</feature>
<accession>A0A6S6TLZ9</accession>
<keyword evidence="1" id="KW-0812">Transmembrane</keyword>